<dbReference type="InterPro" id="IPR037171">
    <property type="entry name" value="NagB/RpiA_transferase-like"/>
</dbReference>
<dbReference type="SUPFAM" id="SSF100950">
    <property type="entry name" value="NagB/RpiA/CoA transferase-like"/>
    <property type="match status" value="1"/>
</dbReference>
<evidence type="ECO:0000313" key="3">
    <source>
        <dbReference type="Proteomes" id="UP000824118"/>
    </source>
</evidence>
<name>A0A9D1LXF1_9FIRM</name>
<protein>
    <submittedName>
        <fullName evidence="2">Lactate utilization protein</fullName>
    </submittedName>
</protein>
<reference evidence="2" key="1">
    <citation type="submission" date="2020-10" db="EMBL/GenBank/DDBJ databases">
        <authorList>
            <person name="Gilroy R."/>
        </authorList>
    </citation>
    <scope>NUCLEOTIDE SEQUENCE</scope>
    <source>
        <strain evidence="2">ChiGjej1B1-1684</strain>
    </source>
</reference>
<dbReference type="InterPro" id="IPR003741">
    <property type="entry name" value="LUD_dom"/>
</dbReference>
<feature type="domain" description="LUD" evidence="1">
    <location>
        <begin position="13"/>
        <end position="219"/>
    </location>
</feature>
<dbReference type="Pfam" id="PF02589">
    <property type="entry name" value="LUD_dom"/>
    <property type="match status" value="1"/>
</dbReference>
<dbReference type="Proteomes" id="UP000824118">
    <property type="component" value="Unassembled WGS sequence"/>
</dbReference>
<dbReference type="PANTHER" id="PTHR36179">
    <property type="entry name" value="LUD_DOM DOMAIN-CONTAINING PROTEIN"/>
    <property type="match status" value="1"/>
</dbReference>
<comment type="caution">
    <text evidence="2">The sequence shown here is derived from an EMBL/GenBank/DDBJ whole genome shotgun (WGS) entry which is preliminary data.</text>
</comment>
<evidence type="ECO:0000259" key="1">
    <source>
        <dbReference type="Pfam" id="PF02589"/>
    </source>
</evidence>
<dbReference type="PANTHER" id="PTHR36179:SF2">
    <property type="entry name" value="LUD DOMAIN-CONTAINING PROTEIN"/>
    <property type="match status" value="1"/>
</dbReference>
<dbReference type="EMBL" id="DVNG01000033">
    <property type="protein sequence ID" value="HIU49888.1"/>
    <property type="molecule type" value="Genomic_DNA"/>
</dbReference>
<evidence type="ECO:0000313" key="2">
    <source>
        <dbReference type="EMBL" id="HIU49888.1"/>
    </source>
</evidence>
<dbReference type="PIRSF" id="PIRSF020269">
    <property type="entry name" value="DUF1121"/>
    <property type="match status" value="1"/>
</dbReference>
<sequence length="225" mass="24912">MNWCKQEIIDKKIEKTIANLKANNMEAYFCRTKEDAKSLAETLIVPGDTIASGGSVSLVETEIIDLVKKSRYNYLDRSREGITPEEIDKVYRDAFSADVYFTSTNAVTENGELYNVDGNGNRVAAIVYGPKSVVVVCGYNKIVRDLKEAEMRVKEIAAPANTIRLNKDTYCSKCGVCVSAKDGESTGLAKGCKSEDRICCSYLVSGYQRQKNRIKVIIVGEELGF</sequence>
<reference evidence="2" key="2">
    <citation type="journal article" date="2021" name="PeerJ">
        <title>Extensive microbial diversity within the chicken gut microbiome revealed by metagenomics and culture.</title>
        <authorList>
            <person name="Gilroy R."/>
            <person name="Ravi A."/>
            <person name="Getino M."/>
            <person name="Pursley I."/>
            <person name="Horton D.L."/>
            <person name="Alikhan N.F."/>
            <person name="Baker D."/>
            <person name="Gharbi K."/>
            <person name="Hall N."/>
            <person name="Watson M."/>
            <person name="Adriaenssens E.M."/>
            <person name="Foster-Nyarko E."/>
            <person name="Jarju S."/>
            <person name="Secka A."/>
            <person name="Antonio M."/>
            <person name="Oren A."/>
            <person name="Chaudhuri R.R."/>
            <person name="La Ragione R."/>
            <person name="Hildebrand F."/>
            <person name="Pallen M.J."/>
        </authorList>
    </citation>
    <scope>NUCLEOTIDE SEQUENCE</scope>
    <source>
        <strain evidence="2">ChiGjej1B1-1684</strain>
    </source>
</reference>
<dbReference type="AlphaFoldDB" id="A0A9D1LXF1"/>
<proteinExistence type="predicted"/>
<gene>
    <name evidence="2" type="ORF">IAD22_02580</name>
</gene>
<accession>A0A9D1LXF1</accession>
<organism evidence="2 3">
    <name type="scientific">Candidatus Limousia pullorum</name>
    <dbReference type="NCBI Taxonomy" id="2840860"/>
    <lineage>
        <taxon>Bacteria</taxon>
        <taxon>Bacillati</taxon>
        <taxon>Bacillota</taxon>
        <taxon>Clostridia</taxon>
        <taxon>Eubacteriales</taxon>
        <taxon>Oscillospiraceae</taxon>
        <taxon>Oscillospiraceae incertae sedis</taxon>
        <taxon>Candidatus Limousia</taxon>
    </lineage>
</organism>
<dbReference type="InterPro" id="IPR009501">
    <property type="entry name" value="UCP020269"/>
</dbReference>